<dbReference type="HAMAP" id="MF_01818">
    <property type="entry name" value="RNase_Z_BN"/>
    <property type="match status" value="1"/>
</dbReference>
<keyword evidence="4" id="KW-0540">Nuclease</keyword>
<dbReference type="AlphaFoldDB" id="A0A9P6JWM9"/>
<evidence type="ECO:0000256" key="8">
    <source>
        <dbReference type="ARBA" id="ARBA00022833"/>
    </source>
</evidence>
<evidence type="ECO:0000256" key="1">
    <source>
        <dbReference type="ARBA" id="ARBA00001947"/>
    </source>
</evidence>
<name>A0A9P6JWM9_9AGAR</name>
<dbReference type="InterPro" id="IPR013471">
    <property type="entry name" value="RNase_Z/BN"/>
</dbReference>
<dbReference type="PANTHER" id="PTHR46018">
    <property type="entry name" value="ZINC PHOSPHODIESTERASE ELAC PROTEIN 1"/>
    <property type="match status" value="1"/>
</dbReference>
<dbReference type="GO" id="GO:0046872">
    <property type="term" value="F:metal ion binding"/>
    <property type="evidence" value="ECO:0007669"/>
    <property type="project" value="UniProtKB-KW"/>
</dbReference>
<evidence type="ECO:0000313" key="10">
    <source>
        <dbReference type="Proteomes" id="UP000807306"/>
    </source>
</evidence>
<dbReference type="PANTHER" id="PTHR46018:SF2">
    <property type="entry name" value="ZINC PHOSPHODIESTERASE ELAC PROTEIN 1"/>
    <property type="match status" value="1"/>
</dbReference>
<dbReference type="Gene3D" id="3.60.15.10">
    <property type="entry name" value="Ribonuclease Z/Hydroxyacylglutathione hydrolase-like"/>
    <property type="match status" value="1"/>
</dbReference>
<evidence type="ECO:0000313" key="9">
    <source>
        <dbReference type="EMBL" id="KAF9534785.1"/>
    </source>
</evidence>
<reference evidence="9" key="1">
    <citation type="submission" date="2020-11" db="EMBL/GenBank/DDBJ databases">
        <authorList>
            <consortium name="DOE Joint Genome Institute"/>
            <person name="Ahrendt S."/>
            <person name="Riley R."/>
            <person name="Andreopoulos W."/>
            <person name="Labutti K."/>
            <person name="Pangilinan J."/>
            <person name="Ruiz-Duenas F.J."/>
            <person name="Barrasa J.M."/>
            <person name="Sanchez-Garcia M."/>
            <person name="Camarero S."/>
            <person name="Miyauchi S."/>
            <person name="Serrano A."/>
            <person name="Linde D."/>
            <person name="Babiker R."/>
            <person name="Drula E."/>
            <person name="Ayuso-Fernandez I."/>
            <person name="Pacheco R."/>
            <person name="Padilla G."/>
            <person name="Ferreira P."/>
            <person name="Barriuso J."/>
            <person name="Kellner H."/>
            <person name="Castanera R."/>
            <person name="Alfaro M."/>
            <person name="Ramirez L."/>
            <person name="Pisabarro A.G."/>
            <person name="Kuo A."/>
            <person name="Tritt A."/>
            <person name="Lipzen A."/>
            <person name="He G."/>
            <person name="Yan M."/>
            <person name="Ng V."/>
            <person name="Cullen D."/>
            <person name="Martin F."/>
            <person name="Rosso M.-N."/>
            <person name="Henrissat B."/>
            <person name="Hibbett D."/>
            <person name="Martinez A.T."/>
            <person name="Grigoriev I.V."/>
        </authorList>
    </citation>
    <scope>NUCLEOTIDE SEQUENCE</scope>
    <source>
        <strain evidence="9">CBS 506.95</strain>
    </source>
</reference>
<sequence>MLSHARRAVVNSGNWLQPPLLSYFSKFSQRANMSGTSTTSRAPLTAINLTFLGTASAQPSSSRNHSSLALRLGGDVWLFDCGEATQHQLQKSSVKMGKIEKIFITHTHGDHIFGIVPLMCSLLNGAGGTAEGEEDPRLSISATTTSPALEIYGPLGTRAYIRNAIVYTHTKLGAPYVVHELRLPTDPQDGDHTLLPPPAAEVPGKNIPQESGVWTGIYEDSVVSVSAAPILHSVPCVGFTVLEAPVPGKIDPSKYIPDLKRTKTPMSAMRRLQQGETLTLADGTILHGPAKKRGRKIVILGDTFDPSMMMPIAEDATLLIHEATNAYLPGIDLATKEDETYATVEARTKSRGHSTPQMAGAFAKQIRAQQLVLNHFSSRYPGDESTEALQIMQTIADLAAREFGQTVTCARDLMSMDIGFTEK</sequence>
<protein>
    <submittedName>
        <fullName evidence="9">Beta-lactamase-like protein</fullName>
    </submittedName>
</protein>
<dbReference type="CDD" id="cd07717">
    <property type="entry name" value="RNaseZ_ZiPD-like_MBL-fold"/>
    <property type="match status" value="1"/>
</dbReference>
<dbReference type="InterPro" id="IPR036866">
    <property type="entry name" value="RibonucZ/Hydroxyglut_hydro"/>
</dbReference>
<organism evidence="9 10">
    <name type="scientific">Crepidotus variabilis</name>
    <dbReference type="NCBI Taxonomy" id="179855"/>
    <lineage>
        <taxon>Eukaryota</taxon>
        <taxon>Fungi</taxon>
        <taxon>Dikarya</taxon>
        <taxon>Basidiomycota</taxon>
        <taxon>Agaricomycotina</taxon>
        <taxon>Agaricomycetes</taxon>
        <taxon>Agaricomycetidae</taxon>
        <taxon>Agaricales</taxon>
        <taxon>Agaricineae</taxon>
        <taxon>Crepidotaceae</taxon>
        <taxon>Crepidotus</taxon>
    </lineage>
</organism>
<gene>
    <name evidence="9" type="ORF">CPB83DRAFT_842939</name>
</gene>
<evidence type="ECO:0000256" key="2">
    <source>
        <dbReference type="ARBA" id="ARBA00011738"/>
    </source>
</evidence>
<keyword evidence="8" id="KW-0862">Zinc</keyword>
<dbReference type="GO" id="GO:0042781">
    <property type="term" value="F:3'-tRNA processing endoribonuclease activity"/>
    <property type="evidence" value="ECO:0007669"/>
    <property type="project" value="TreeGrafter"/>
</dbReference>
<accession>A0A9P6JWM9</accession>
<dbReference type="OrthoDB" id="527344at2759"/>
<dbReference type="SUPFAM" id="SSF56281">
    <property type="entry name" value="Metallo-hydrolase/oxidoreductase"/>
    <property type="match status" value="1"/>
</dbReference>
<keyword evidence="3" id="KW-0819">tRNA processing</keyword>
<dbReference type="EMBL" id="MU157825">
    <property type="protein sequence ID" value="KAF9534785.1"/>
    <property type="molecule type" value="Genomic_DNA"/>
</dbReference>
<comment type="cofactor">
    <cofactor evidence="1">
        <name>Zn(2+)</name>
        <dbReference type="ChEBI" id="CHEBI:29105"/>
    </cofactor>
</comment>
<evidence type="ECO:0000256" key="4">
    <source>
        <dbReference type="ARBA" id="ARBA00022722"/>
    </source>
</evidence>
<keyword evidence="5" id="KW-0479">Metal-binding</keyword>
<dbReference type="Proteomes" id="UP000807306">
    <property type="component" value="Unassembled WGS sequence"/>
</dbReference>
<evidence type="ECO:0000256" key="5">
    <source>
        <dbReference type="ARBA" id="ARBA00022723"/>
    </source>
</evidence>
<proteinExistence type="inferred from homology"/>
<dbReference type="Pfam" id="PF23023">
    <property type="entry name" value="Anti-Pycsar_Apyc1"/>
    <property type="match status" value="1"/>
</dbReference>
<evidence type="ECO:0000256" key="6">
    <source>
        <dbReference type="ARBA" id="ARBA00022759"/>
    </source>
</evidence>
<keyword evidence="7" id="KW-0378">Hydrolase</keyword>
<dbReference type="GO" id="GO:0005634">
    <property type="term" value="C:nucleus"/>
    <property type="evidence" value="ECO:0007669"/>
    <property type="project" value="TreeGrafter"/>
</dbReference>
<keyword evidence="10" id="KW-1185">Reference proteome</keyword>
<evidence type="ECO:0000256" key="3">
    <source>
        <dbReference type="ARBA" id="ARBA00022694"/>
    </source>
</evidence>
<keyword evidence="6" id="KW-0255">Endonuclease</keyword>
<comment type="caution">
    <text evidence="9">The sequence shown here is derived from an EMBL/GenBank/DDBJ whole genome shotgun (WGS) entry which is preliminary data.</text>
</comment>
<evidence type="ECO:0000256" key="7">
    <source>
        <dbReference type="ARBA" id="ARBA00022801"/>
    </source>
</evidence>
<comment type="subunit">
    <text evidence="2">Homodimer.</text>
</comment>